<dbReference type="Proteomes" id="UP001549164">
    <property type="component" value="Unassembled WGS sequence"/>
</dbReference>
<name>A0ABV2ICU0_9HYPH</name>
<evidence type="ECO:0000313" key="2">
    <source>
        <dbReference type="Proteomes" id="UP001549164"/>
    </source>
</evidence>
<sequence>MDDLRDLLADIRTWEDGIRQFLLDRQCDPDRIERIMAVELKRGQ</sequence>
<evidence type="ECO:0000313" key="1">
    <source>
        <dbReference type="EMBL" id="MET3600732.1"/>
    </source>
</evidence>
<comment type="caution">
    <text evidence="1">The sequence shown here is derived from an EMBL/GenBank/DDBJ whole genome shotgun (WGS) entry which is preliminary data.</text>
</comment>
<organism evidence="1 2">
    <name type="scientific">Martelella mangrovi</name>
    <dbReference type="NCBI Taxonomy" id="1397477"/>
    <lineage>
        <taxon>Bacteria</taxon>
        <taxon>Pseudomonadati</taxon>
        <taxon>Pseudomonadota</taxon>
        <taxon>Alphaproteobacteria</taxon>
        <taxon>Hyphomicrobiales</taxon>
        <taxon>Aurantimonadaceae</taxon>
        <taxon>Martelella</taxon>
    </lineage>
</organism>
<proteinExistence type="predicted"/>
<keyword evidence="2" id="KW-1185">Reference proteome</keyword>
<dbReference type="EMBL" id="JBEPLY010000009">
    <property type="protein sequence ID" value="MET3600732.1"/>
    <property type="molecule type" value="Genomic_DNA"/>
</dbReference>
<protein>
    <submittedName>
        <fullName evidence="1">Uncharacterized protein</fullName>
    </submittedName>
</protein>
<accession>A0ABV2ICU0</accession>
<reference evidence="1 2" key="1">
    <citation type="submission" date="2024-06" db="EMBL/GenBank/DDBJ databases">
        <title>Genomic Encyclopedia of Type Strains, Phase IV (KMG-IV): sequencing the most valuable type-strain genomes for metagenomic binning, comparative biology and taxonomic classification.</title>
        <authorList>
            <person name="Goeker M."/>
        </authorList>
    </citation>
    <scope>NUCLEOTIDE SEQUENCE [LARGE SCALE GENOMIC DNA]</scope>
    <source>
        <strain evidence="1 2">DSM 28102</strain>
    </source>
</reference>
<gene>
    <name evidence="1" type="ORF">ABID12_002683</name>
</gene>